<name>A0A9P9GRX2_FUSSL</name>
<keyword evidence="11" id="KW-0496">Mitochondrion</keyword>
<evidence type="ECO:0000256" key="2">
    <source>
        <dbReference type="ARBA" id="ARBA00004173"/>
    </source>
</evidence>
<feature type="compositionally biased region" description="Basic and acidic residues" evidence="14">
    <location>
        <begin position="122"/>
        <end position="157"/>
    </location>
</feature>
<dbReference type="Pfam" id="PF00364">
    <property type="entry name" value="Biotin_lipoyl"/>
    <property type="match status" value="1"/>
</dbReference>
<dbReference type="InterPro" id="IPR003016">
    <property type="entry name" value="2-oxoA_DH_lipoyl-BS"/>
</dbReference>
<dbReference type="CDD" id="cd06849">
    <property type="entry name" value="lipoyl_domain"/>
    <property type="match status" value="1"/>
</dbReference>
<evidence type="ECO:0000256" key="13">
    <source>
        <dbReference type="ARBA" id="ARBA00032406"/>
    </source>
</evidence>
<evidence type="ECO:0000256" key="12">
    <source>
        <dbReference type="ARBA" id="ARBA00023315"/>
    </source>
</evidence>
<dbReference type="NCBIfam" id="TIGR01347">
    <property type="entry name" value="sucB"/>
    <property type="match status" value="1"/>
</dbReference>
<gene>
    <name evidence="16" type="ORF">B0J15DRAFT_404163</name>
</gene>
<evidence type="ECO:0000256" key="4">
    <source>
        <dbReference type="ARBA" id="ARBA00006336"/>
    </source>
</evidence>
<protein>
    <recommendedName>
        <fullName evidence="6">dihydrolipoyllysine-residue succinyltransferase</fullName>
        <ecNumber evidence="6">2.3.1.61</ecNumber>
    </recommendedName>
    <alternativeName>
        <fullName evidence="13">2-oxoglutarate dehydrogenase complex component E2</fullName>
    </alternativeName>
</protein>
<evidence type="ECO:0000256" key="14">
    <source>
        <dbReference type="SAM" id="MobiDB-lite"/>
    </source>
</evidence>
<comment type="caution">
    <text evidence="16">The sequence shown here is derived from an EMBL/GenBank/DDBJ whole genome shotgun (WGS) entry which is preliminary data.</text>
</comment>
<keyword evidence="10" id="KW-0809">Transit peptide</keyword>
<dbReference type="EC" id="2.3.1.61" evidence="6"/>
<evidence type="ECO:0000256" key="1">
    <source>
        <dbReference type="ARBA" id="ARBA00001938"/>
    </source>
</evidence>
<dbReference type="Pfam" id="PF00857">
    <property type="entry name" value="Isochorismatase"/>
    <property type="match status" value="1"/>
</dbReference>
<feature type="domain" description="Lipoyl-binding" evidence="15">
    <location>
        <begin position="40"/>
        <end position="115"/>
    </location>
</feature>
<comment type="pathway">
    <text evidence="3">Amino-acid degradation; L-lysine degradation via saccharopine pathway; glutaryl-CoA from L-lysine: step 6/6.</text>
</comment>
<dbReference type="SUPFAM" id="SSF52499">
    <property type="entry name" value="Isochorismatase-like hydrolases"/>
    <property type="match status" value="1"/>
</dbReference>
<dbReference type="InterPro" id="IPR050537">
    <property type="entry name" value="2-oxoacid_dehydrogenase"/>
</dbReference>
<dbReference type="InterPro" id="IPR001078">
    <property type="entry name" value="2-oxoacid_DH_actylTfrase"/>
</dbReference>
<comment type="similarity">
    <text evidence="4">Belongs to the isochorismatase family.</text>
</comment>
<comment type="cofactor">
    <cofactor evidence="1">
        <name>(R)-lipoate</name>
        <dbReference type="ChEBI" id="CHEBI:83088"/>
    </cofactor>
</comment>
<accession>A0A9P9GRX2</accession>
<sequence length="624" mass="67984">MLSRSIATAARMVPARALRPRSHPLVMLPAMMQTVRTYADSVIKVPQMAESISEGTLKQFSKSIGDYVEQDEEIATIETDKIDVAVNAPEAGTIKEFLASEEDTVVVGQELVRIELGGAPAGDKKEAPKEESNQSESKPESKPEPKQETAPEPKKESAPAPSKPEPRQAEKKESKPQPAATTGGPSLGNREERRVKMNRMRLRIAERLKQSQNTAASLTTFNEVDMSNIMDFRKLYKDDVLKKTGVKLGFMSAFSRACVLAMRDIPAVNASIEGPDGGDTIVYRDYVDISVAVATEKGLVTPVVRNVEAMDMIGIEKSIADMGKKARDGKLTIEDMAGGTFTISNGGVFGSLMGTPIINLPQSAVLGLHAIKERPVAVNGKIEIRPMMYLALTYDHRLLDGREAVQFLVKVKEYIEDPRRMLLSSITMAPPNSALFVIDIQHDLAGDPKTEIPHADRIRDAGEVILSAARGISQTEGAQPPLIVFVQHEEAPEEGPLVKGSDPWKLVFEPQTNNSREILVPKTTRDTFKSNPGLAEQLKAQGIEHIVAFGVQSDCCVFETSKGALEAGFRLTLLQGAHSTYDSKEGTALEIETSIEDLLRALGAKIAPFETAVDGWKETGNLDF</sequence>
<evidence type="ECO:0000313" key="16">
    <source>
        <dbReference type="EMBL" id="KAH7243219.1"/>
    </source>
</evidence>
<dbReference type="Gene3D" id="3.30.559.10">
    <property type="entry name" value="Chloramphenicol acetyltransferase-like domain"/>
    <property type="match status" value="1"/>
</dbReference>
<dbReference type="GO" id="GO:0005739">
    <property type="term" value="C:mitochondrion"/>
    <property type="evidence" value="ECO:0007669"/>
    <property type="project" value="UniProtKB-SubCell"/>
</dbReference>
<dbReference type="EMBL" id="JAGTJS010000019">
    <property type="protein sequence ID" value="KAH7243219.1"/>
    <property type="molecule type" value="Genomic_DNA"/>
</dbReference>
<dbReference type="Gene3D" id="2.40.50.100">
    <property type="match status" value="1"/>
</dbReference>
<organism evidence="16 17">
    <name type="scientific">Fusarium solani</name>
    <name type="common">Filamentous fungus</name>
    <dbReference type="NCBI Taxonomy" id="169388"/>
    <lineage>
        <taxon>Eukaryota</taxon>
        <taxon>Fungi</taxon>
        <taxon>Dikarya</taxon>
        <taxon>Ascomycota</taxon>
        <taxon>Pezizomycotina</taxon>
        <taxon>Sordariomycetes</taxon>
        <taxon>Hypocreomycetidae</taxon>
        <taxon>Hypocreales</taxon>
        <taxon>Nectriaceae</taxon>
        <taxon>Fusarium</taxon>
        <taxon>Fusarium solani species complex</taxon>
    </lineage>
</organism>
<evidence type="ECO:0000256" key="6">
    <source>
        <dbReference type="ARBA" id="ARBA00012945"/>
    </source>
</evidence>
<evidence type="ECO:0000256" key="3">
    <source>
        <dbReference type="ARBA" id="ARBA00005145"/>
    </source>
</evidence>
<dbReference type="InterPro" id="IPR006255">
    <property type="entry name" value="SucB"/>
</dbReference>
<dbReference type="Proteomes" id="UP000736672">
    <property type="component" value="Unassembled WGS sequence"/>
</dbReference>
<comment type="subcellular location">
    <subcellularLocation>
        <location evidence="2">Mitochondrion</location>
    </subcellularLocation>
</comment>
<dbReference type="InterPro" id="IPR000089">
    <property type="entry name" value="Biotin_lipoyl"/>
</dbReference>
<dbReference type="InterPro" id="IPR036380">
    <property type="entry name" value="Isochorismatase-like_sf"/>
</dbReference>
<dbReference type="Pfam" id="PF00198">
    <property type="entry name" value="2-oxoacid_dh"/>
    <property type="match status" value="1"/>
</dbReference>
<dbReference type="GO" id="GO:0045252">
    <property type="term" value="C:oxoglutarate dehydrogenase complex"/>
    <property type="evidence" value="ECO:0007669"/>
    <property type="project" value="InterPro"/>
</dbReference>
<reference evidence="16" key="1">
    <citation type="journal article" date="2021" name="Nat. Commun.">
        <title>Genetic determinants of endophytism in the Arabidopsis root mycobiome.</title>
        <authorList>
            <person name="Mesny F."/>
            <person name="Miyauchi S."/>
            <person name="Thiergart T."/>
            <person name="Pickel B."/>
            <person name="Atanasova L."/>
            <person name="Karlsson M."/>
            <person name="Huettel B."/>
            <person name="Barry K.W."/>
            <person name="Haridas S."/>
            <person name="Chen C."/>
            <person name="Bauer D."/>
            <person name="Andreopoulos W."/>
            <person name="Pangilinan J."/>
            <person name="LaButti K."/>
            <person name="Riley R."/>
            <person name="Lipzen A."/>
            <person name="Clum A."/>
            <person name="Drula E."/>
            <person name="Henrissat B."/>
            <person name="Kohler A."/>
            <person name="Grigoriev I.V."/>
            <person name="Martin F.M."/>
            <person name="Hacquard S."/>
        </authorList>
    </citation>
    <scope>NUCLEOTIDE SEQUENCE</scope>
    <source>
        <strain evidence="16">FSSC 5 MPI-SDFR-AT-0091</strain>
    </source>
</reference>
<dbReference type="Gene3D" id="3.40.50.850">
    <property type="entry name" value="Isochorismatase-like"/>
    <property type="match status" value="1"/>
</dbReference>
<evidence type="ECO:0000256" key="5">
    <source>
        <dbReference type="ARBA" id="ARBA00007317"/>
    </source>
</evidence>
<dbReference type="PANTHER" id="PTHR43416:SF5">
    <property type="entry name" value="DIHYDROLIPOYLLYSINE-RESIDUE SUCCINYLTRANSFERASE COMPONENT OF 2-OXOGLUTARATE DEHYDROGENASE COMPLEX, MITOCHONDRIAL"/>
    <property type="match status" value="1"/>
</dbReference>
<keyword evidence="7" id="KW-0816">Tricarboxylic acid cycle</keyword>
<dbReference type="GO" id="GO:0004149">
    <property type="term" value="F:dihydrolipoyllysine-residue succinyltransferase activity"/>
    <property type="evidence" value="ECO:0007669"/>
    <property type="project" value="UniProtKB-EC"/>
</dbReference>
<keyword evidence="8" id="KW-0808">Transferase</keyword>
<dbReference type="PROSITE" id="PS50968">
    <property type="entry name" value="BIOTINYL_LIPOYL"/>
    <property type="match status" value="1"/>
</dbReference>
<evidence type="ECO:0000256" key="8">
    <source>
        <dbReference type="ARBA" id="ARBA00022679"/>
    </source>
</evidence>
<dbReference type="OrthoDB" id="5391403at2759"/>
<keyword evidence="9" id="KW-0450">Lipoyl</keyword>
<keyword evidence="12" id="KW-0012">Acyltransferase</keyword>
<dbReference type="InterPro" id="IPR000868">
    <property type="entry name" value="Isochorismatase-like_dom"/>
</dbReference>
<evidence type="ECO:0000256" key="9">
    <source>
        <dbReference type="ARBA" id="ARBA00022823"/>
    </source>
</evidence>
<dbReference type="GO" id="GO:0006099">
    <property type="term" value="P:tricarboxylic acid cycle"/>
    <property type="evidence" value="ECO:0007669"/>
    <property type="project" value="UniProtKB-KW"/>
</dbReference>
<dbReference type="InterPro" id="IPR023213">
    <property type="entry name" value="CAT-like_dom_sf"/>
</dbReference>
<feature type="compositionally biased region" description="Basic and acidic residues" evidence="14">
    <location>
        <begin position="164"/>
        <end position="175"/>
    </location>
</feature>
<dbReference type="AlphaFoldDB" id="A0A9P9GRX2"/>
<keyword evidence="17" id="KW-1185">Reference proteome</keyword>
<feature type="region of interest" description="Disordered" evidence="14">
    <location>
        <begin position="117"/>
        <end position="194"/>
    </location>
</feature>
<evidence type="ECO:0000256" key="11">
    <source>
        <dbReference type="ARBA" id="ARBA00023128"/>
    </source>
</evidence>
<dbReference type="SUPFAM" id="SSF51230">
    <property type="entry name" value="Single hybrid motif"/>
    <property type="match status" value="1"/>
</dbReference>
<proteinExistence type="inferred from homology"/>
<dbReference type="PANTHER" id="PTHR43416">
    <property type="entry name" value="DIHYDROLIPOYLLYSINE-RESIDUE SUCCINYLTRANSFERASE COMPONENT OF 2-OXOGLUTARATE DEHYDROGENASE COMPLEX, MITOCHONDRIAL-RELATED"/>
    <property type="match status" value="1"/>
</dbReference>
<evidence type="ECO:0000259" key="15">
    <source>
        <dbReference type="PROSITE" id="PS50968"/>
    </source>
</evidence>
<dbReference type="FunFam" id="3.30.559.10:FF:000006">
    <property type="entry name" value="Dihydrolipoyllysine-residue succinyltransferase component of 2-oxoglutarate dehydrogenase complex, mitochondrial"/>
    <property type="match status" value="1"/>
</dbReference>
<evidence type="ECO:0000256" key="10">
    <source>
        <dbReference type="ARBA" id="ARBA00022946"/>
    </source>
</evidence>
<comment type="similarity">
    <text evidence="5">Belongs to the 2-oxoacid dehydrogenase family.</text>
</comment>
<evidence type="ECO:0000256" key="7">
    <source>
        <dbReference type="ARBA" id="ARBA00022532"/>
    </source>
</evidence>
<dbReference type="PROSITE" id="PS00189">
    <property type="entry name" value="LIPOYL"/>
    <property type="match status" value="1"/>
</dbReference>
<evidence type="ECO:0000313" key="17">
    <source>
        <dbReference type="Proteomes" id="UP000736672"/>
    </source>
</evidence>
<dbReference type="InterPro" id="IPR011053">
    <property type="entry name" value="Single_hybrid_motif"/>
</dbReference>
<dbReference type="SUPFAM" id="SSF52777">
    <property type="entry name" value="CoA-dependent acyltransferases"/>
    <property type="match status" value="1"/>
</dbReference>